<dbReference type="KEGG" id="mvn:Mevan_0011"/>
<reference evidence="1" key="1">
    <citation type="submission" date="2007-06" db="EMBL/GenBank/DDBJ databases">
        <title>Complete sequence of Methanococcus vannielii SB.</title>
        <authorList>
            <consortium name="US DOE Joint Genome Institute"/>
            <person name="Copeland A."/>
            <person name="Lucas S."/>
            <person name="Lapidus A."/>
            <person name="Barry K."/>
            <person name="Glavina del Rio T."/>
            <person name="Dalin E."/>
            <person name="Tice H."/>
            <person name="Pitluck S."/>
            <person name="Chain P."/>
            <person name="Malfatti S."/>
            <person name="Shin M."/>
            <person name="Vergez L."/>
            <person name="Schmutz J."/>
            <person name="Larimer F."/>
            <person name="Land M."/>
            <person name="Hauser L."/>
            <person name="Kyrpides N."/>
            <person name="Anderson I."/>
            <person name="Sieprawska-Lupa M."/>
            <person name="Whitman W.B."/>
            <person name="Richardson P."/>
        </authorList>
    </citation>
    <scope>NUCLEOTIDE SEQUENCE [LARGE SCALE GENOMIC DNA]</scope>
    <source>
        <strain evidence="1">SB</strain>
    </source>
</reference>
<dbReference type="eggNOG" id="arCOG06654">
    <property type="taxonomic scope" value="Archaea"/>
</dbReference>
<dbReference type="AlphaFoldDB" id="A6UN54"/>
<dbReference type="RefSeq" id="WP_011971830.1">
    <property type="nucleotide sequence ID" value="NC_009634.1"/>
</dbReference>
<sequence length="142" mass="16626">MELTETNDIKKYIIENKLLIYPTQDVPEDFPNISWGNENWKDFINVAVKQGASMIFFKEEVFKETHISSNIIPTSDSDERIIEFNNKIRAFDNYVGELAIFTMYWIKNDIIHSFIKTASWADDFLSISVMLENTEDREVLGM</sequence>
<dbReference type="OrthoDB" id="59310at2157"/>
<dbReference type="HOGENOM" id="CLU_1811484_0_0_2"/>
<dbReference type="EMBL" id="CP000742">
    <property type="protein sequence ID" value="ABR53926.1"/>
    <property type="molecule type" value="Genomic_DNA"/>
</dbReference>
<evidence type="ECO:0000313" key="1">
    <source>
        <dbReference type="EMBL" id="ABR53926.1"/>
    </source>
</evidence>
<gene>
    <name evidence="1" type="ordered locus">Mevan_0011</name>
</gene>
<evidence type="ECO:0000313" key="2">
    <source>
        <dbReference type="Proteomes" id="UP000001107"/>
    </source>
</evidence>
<organism evidence="1 2">
    <name type="scientific">Methanococcus vannielii (strain ATCC 35089 / DSM 1224 / JCM 13029 / OCM 148 / SB)</name>
    <dbReference type="NCBI Taxonomy" id="406327"/>
    <lineage>
        <taxon>Archaea</taxon>
        <taxon>Methanobacteriati</taxon>
        <taxon>Methanobacteriota</taxon>
        <taxon>Methanomada group</taxon>
        <taxon>Methanococci</taxon>
        <taxon>Methanococcales</taxon>
        <taxon>Methanococcaceae</taxon>
        <taxon>Methanococcus</taxon>
    </lineage>
</organism>
<accession>A6UN54</accession>
<name>A6UN54_METVS</name>
<dbReference type="GeneID" id="5325852"/>
<proteinExistence type="predicted"/>
<protein>
    <submittedName>
        <fullName evidence="1">Uncharacterized protein</fullName>
    </submittedName>
</protein>
<keyword evidence="2" id="KW-1185">Reference proteome</keyword>
<dbReference type="Proteomes" id="UP000001107">
    <property type="component" value="Chromosome"/>
</dbReference>